<evidence type="ECO:0000313" key="6">
    <source>
        <dbReference type="EMBL" id="RHE74839.1"/>
    </source>
</evidence>
<evidence type="ECO:0000256" key="1">
    <source>
        <dbReference type="ARBA" id="ARBA00023015"/>
    </source>
</evidence>
<dbReference type="InterPro" id="IPR009057">
    <property type="entry name" value="Homeodomain-like_sf"/>
</dbReference>
<organism evidence="5 8">
    <name type="scientific">Blautia obeum</name>
    <dbReference type="NCBI Taxonomy" id="40520"/>
    <lineage>
        <taxon>Bacteria</taxon>
        <taxon>Bacillati</taxon>
        <taxon>Bacillota</taxon>
        <taxon>Clostridia</taxon>
        <taxon>Lachnospirales</taxon>
        <taxon>Lachnospiraceae</taxon>
        <taxon>Blautia</taxon>
    </lineage>
</organism>
<dbReference type="SUPFAM" id="SSF46689">
    <property type="entry name" value="Homeodomain-like"/>
    <property type="match status" value="2"/>
</dbReference>
<evidence type="ECO:0000313" key="9">
    <source>
        <dbReference type="Proteomes" id="UP000283928"/>
    </source>
</evidence>
<dbReference type="Proteomes" id="UP000283928">
    <property type="component" value="Unassembled WGS sequence"/>
</dbReference>
<dbReference type="PANTHER" id="PTHR43280:SF2">
    <property type="entry name" value="HTH-TYPE TRANSCRIPTIONAL REGULATOR EXSA"/>
    <property type="match status" value="1"/>
</dbReference>
<dbReference type="Gene3D" id="1.10.10.60">
    <property type="entry name" value="Homeodomain-like"/>
    <property type="match status" value="2"/>
</dbReference>
<evidence type="ECO:0000313" key="7">
    <source>
        <dbReference type="EMBL" id="RYT62737.1"/>
    </source>
</evidence>
<proteinExistence type="predicted"/>
<evidence type="ECO:0000256" key="3">
    <source>
        <dbReference type="ARBA" id="ARBA00023163"/>
    </source>
</evidence>
<dbReference type="GO" id="GO:0003700">
    <property type="term" value="F:DNA-binding transcription factor activity"/>
    <property type="evidence" value="ECO:0007669"/>
    <property type="project" value="InterPro"/>
</dbReference>
<dbReference type="PROSITE" id="PS01124">
    <property type="entry name" value="HTH_ARAC_FAMILY_2"/>
    <property type="match status" value="1"/>
</dbReference>
<keyword evidence="2" id="KW-0238">DNA-binding</keyword>
<dbReference type="EMBL" id="QSHL01000011">
    <property type="protein sequence ID" value="RHC04213.1"/>
    <property type="molecule type" value="Genomic_DNA"/>
</dbReference>
<dbReference type="PANTHER" id="PTHR43280">
    <property type="entry name" value="ARAC-FAMILY TRANSCRIPTIONAL REGULATOR"/>
    <property type="match status" value="1"/>
</dbReference>
<dbReference type="InterPro" id="IPR018060">
    <property type="entry name" value="HTH_AraC"/>
</dbReference>
<dbReference type="GO" id="GO:0043565">
    <property type="term" value="F:sequence-specific DNA binding"/>
    <property type="evidence" value="ECO:0007669"/>
    <property type="project" value="InterPro"/>
</dbReference>
<evidence type="ECO:0000313" key="8">
    <source>
        <dbReference type="Proteomes" id="UP000265808"/>
    </source>
</evidence>
<gene>
    <name evidence="6" type="ORF">DW723_08950</name>
    <name evidence="5" type="ORF">DW859_13785</name>
    <name evidence="7" type="ORF">EAI82_14265</name>
</gene>
<evidence type="ECO:0000259" key="4">
    <source>
        <dbReference type="PROSITE" id="PS01124"/>
    </source>
</evidence>
<dbReference type="Proteomes" id="UP000265808">
    <property type="component" value="Unassembled WGS sequence"/>
</dbReference>
<keyword evidence="3" id="KW-0804">Transcription</keyword>
<dbReference type="EMBL" id="RCXQ01000018">
    <property type="protein sequence ID" value="RYT62737.1"/>
    <property type="molecule type" value="Genomic_DNA"/>
</dbReference>
<reference evidence="7 10" key="2">
    <citation type="journal article" date="2019" name="Science, e1252229">
        <title>Invertible promoters mediate bacterial phase variation, antibiotic resistance, and host adaptation in the gut.</title>
        <authorList>
            <person name="Jiang X."/>
            <person name="Hall A.B."/>
            <person name="Arthur T.D."/>
            <person name="Plichta D.R."/>
            <person name="Covington C.T."/>
            <person name="Poyet M."/>
            <person name="Crothers J."/>
            <person name="Moses P.L."/>
            <person name="Tolonen A.C."/>
            <person name="Vlamakis H."/>
            <person name="Alm E.J."/>
            <person name="Xavier R.J."/>
        </authorList>
    </citation>
    <scope>NUCLEOTIDE SEQUENCE [LARGE SCALE GENOMIC DNA]</scope>
    <source>
        <strain evidence="7">Af_0058</strain>
        <strain evidence="10">af_0058</strain>
    </source>
</reference>
<keyword evidence="1" id="KW-0805">Transcription regulation</keyword>
<protein>
    <submittedName>
        <fullName evidence="5">Helix-turn-helix domain-containing protein</fullName>
    </submittedName>
</protein>
<dbReference type="Proteomes" id="UP000293506">
    <property type="component" value="Unassembled WGS sequence"/>
</dbReference>
<dbReference type="SMART" id="SM00342">
    <property type="entry name" value="HTH_ARAC"/>
    <property type="match status" value="1"/>
</dbReference>
<sequence>MITDLKAFCELFYASTSIPIGYYHASPDNDCSFPSILEDPSVFKGILSGFRHFTKNPDYFISQSFGYYGYIKPEHADCVIIIGPVFSTPISDLTLRTFMQEWAISQEHKPDILQFLVNIPQISFNQFLQTLAWLHLCFNDEYISVGQHFNLENTSSISEFSNVHSNQVMNAKEEQHFHNTYQFEQKLLQYIQNGDVEKMKTLLNTPSELSGGLMADNSLRQEKNVFITTVAIVTRSAIAGGMDMEQAYQLADVYIRECEKLQNISHIETLSYSMLIDFTERVSQNKIPQGMSLEIFECIQFITHHINESIQVGDVAEHIGRSRSYLTNKFKKELGFDVCSFIMRCKLEEAKSLLTYSDKTLSEISNYLCFSSQSYFQTVFKKKYGLTPTQYRNQTHKIY</sequence>
<dbReference type="PRINTS" id="PR00032">
    <property type="entry name" value="HTHARAC"/>
</dbReference>
<accession>A0A454HF20</accession>
<evidence type="ECO:0000313" key="5">
    <source>
        <dbReference type="EMBL" id="RHC04213.1"/>
    </source>
</evidence>
<comment type="caution">
    <text evidence="5">The sequence shown here is derived from an EMBL/GenBank/DDBJ whole genome shotgun (WGS) entry which is preliminary data.</text>
</comment>
<dbReference type="Pfam" id="PF12833">
    <property type="entry name" value="HTH_18"/>
    <property type="match status" value="1"/>
</dbReference>
<reference evidence="8 9" key="1">
    <citation type="submission" date="2018-08" db="EMBL/GenBank/DDBJ databases">
        <title>A genome reference for cultivated species of the human gut microbiota.</title>
        <authorList>
            <person name="Zou Y."/>
            <person name="Xue W."/>
            <person name="Luo G."/>
        </authorList>
    </citation>
    <scope>NUCLEOTIDE SEQUENCE [LARGE SCALE GENOMIC DNA]</scope>
    <source>
        <strain evidence="6 9">AM27-32LB</strain>
        <strain evidence="5 8">AM37-4AC</strain>
    </source>
</reference>
<dbReference type="EMBL" id="QSKO01000011">
    <property type="protein sequence ID" value="RHE74839.1"/>
    <property type="molecule type" value="Genomic_DNA"/>
</dbReference>
<evidence type="ECO:0000313" key="10">
    <source>
        <dbReference type="Proteomes" id="UP000293506"/>
    </source>
</evidence>
<dbReference type="InterPro" id="IPR020449">
    <property type="entry name" value="Tscrpt_reg_AraC-type_HTH"/>
</dbReference>
<dbReference type="RefSeq" id="WP_117943789.1">
    <property type="nucleotide sequence ID" value="NZ_JAAISX010000027.1"/>
</dbReference>
<name>A0A454HF20_9FIRM</name>
<evidence type="ECO:0000256" key="2">
    <source>
        <dbReference type="ARBA" id="ARBA00023125"/>
    </source>
</evidence>
<feature type="domain" description="HTH araC/xylS-type" evidence="4">
    <location>
        <begin position="296"/>
        <end position="394"/>
    </location>
</feature>
<dbReference type="AlphaFoldDB" id="A0A454HF20"/>